<evidence type="ECO:0000313" key="9">
    <source>
        <dbReference type="Proteomes" id="UP000503462"/>
    </source>
</evidence>
<gene>
    <name evidence="8" type="ORF">AMS68_007146</name>
</gene>
<keyword evidence="7" id="KW-0732">Signal</keyword>
<keyword evidence="4" id="KW-0378">Hydrolase</keyword>
<dbReference type="Pfam" id="PF00450">
    <property type="entry name" value="Peptidase_S10"/>
    <property type="match status" value="2"/>
</dbReference>
<dbReference type="PRINTS" id="PR00724">
    <property type="entry name" value="CRBOXYPTASEC"/>
</dbReference>
<evidence type="ECO:0000256" key="5">
    <source>
        <dbReference type="ARBA" id="ARBA00023180"/>
    </source>
</evidence>
<feature type="compositionally biased region" description="Low complexity" evidence="6">
    <location>
        <begin position="544"/>
        <end position="559"/>
    </location>
</feature>
<protein>
    <recommendedName>
        <fullName evidence="10">Carboxypeptidase</fullName>
    </recommendedName>
</protein>
<dbReference type="SUPFAM" id="SSF53474">
    <property type="entry name" value="alpha/beta-Hydrolases"/>
    <property type="match status" value="1"/>
</dbReference>
<dbReference type="PANTHER" id="PTHR11802">
    <property type="entry name" value="SERINE PROTEASE FAMILY S10 SERINE CARBOXYPEPTIDASE"/>
    <property type="match status" value="1"/>
</dbReference>
<dbReference type="GO" id="GO:0006508">
    <property type="term" value="P:proteolysis"/>
    <property type="evidence" value="ECO:0007669"/>
    <property type="project" value="UniProtKB-KW"/>
</dbReference>
<dbReference type="GO" id="GO:0004185">
    <property type="term" value="F:serine-type carboxypeptidase activity"/>
    <property type="evidence" value="ECO:0007669"/>
    <property type="project" value="InterPro"/>
</dbReference>
<feature type="signal peptide" evidence="7">
    <location>
        <begin position="1"/>
        <end position="18"/>
    </location>
</feature>
<evidence type="ECO:0000256" key="2">
    <source>
        <dbReference type="ARBA" id="ARBA00022645"/>
    </source>
</evidence>
<keyword evidence="3" id="KW-0645">Protease</keyword>
<keyword evidence="9" id="KW-1185">Reference proteome</keyword>
<dbReference type="OrthoDB" id="443318at2759"/>
<comment type="similarity">
    <text evidence="1">Belongs to the peptidase S10 family.</text>
</comment>
<reference evidence="8 9" key="1">
    <citation type="journal article" date="2016" name="Sci. Rep.">
        <title>Peltaster fructicola genome reveals evolution from an invasive phytopathogen to an ectophytic parasite.</title>
        <authorList>
            <person name="Xu C."/>
            <person name="Chen H."/>
            <person name="Gleason M.L."/>
            <person name="Xu J.R."/>
            <person name="Liu H."/>
            <person name="Zhang R."/>
            <person name="Sun G."/>
        </authorList>
    </citation>
    <scope>NUCLEOTIDE SEQUENCE [LARGE SCALE GENOMIC DNA]</scope>
    <source>
        <strain evidence="8 9">LNHT1506</strain>
    </source>
</reference>
<evidence type="ECO:0000256" key="4">
    <source>
        <dbReference type="ARBA" id="ARBA00022801"/>
    </source>
</evidence>
<name>A0A6H0Y459_9PEZI</name>
<dbReference type="InterPro" id="IPR029058">
    <property type="entry name" value="AB_hydrolase_fold"/>
</dbReference>
<dbReference type="AlphaFoldDB" id="A0A6H0Y459"/>
<sequence>MFLHSVCTAAFLASSALAQFVTPPTNLTTKKGYLDIPVRYKQVPTGICETTPGVKSYSGYVDIAPEQHIFWWFFETRHGNPSEAPLTVWINGGPGSSSMIGLFQELGPCGIDANYNVVSNPYSWNNASNMLFIDHPAQVGFSYSKPIPGYKNTNGDIIQVPDASCPDYAQAYGTCGTYSYANQSDTANSTANAAPSMWKTLQGFMGAFPQYARNGFHFTTESYGGHYGPVFNEYIETQNALIKRGRLQGAKEIQLESVMIGNGWYRPLVQYAAYYNYTVYPGNPYDYSPYNKTIQDQLYNAMYGQGNCYDQTVDCNTRGINSICAAADSFCANEVESVLDNVAVRDEYDIREPYNDPFPPTFYVQYLNTPYVQQAIGAYVNFSESSNTVGAAFASTGDDDREDNTIEDVQALLKKGIYVVQYYGDADYNCNYLGGQVVADEINAFGYSSAGFTNISTSDKIVHGQVRQSGNFAFARIYESGHEVPFYQPVVALELFERVLQRKDVATGRQDIGYGYKTSGPLQSTYREGNSTLVFDDLPVTATYNTTTNRPNPVTNSTTSAHLKKRGQMGARSVLKRNARVFKPSYEKRK</sequence>
<evidence type="ECO:0000313" key="8">
    <source>
        <dbReference type="EMBL" id="QIX01629.1"/>
    </source>
</evidence>
<dbReference type="PANTHER" id="PTHR11802:SF64">
    <property type="entry name" value="CARBOXYPEPTIDASE"/>
    <property type="match status" value="1"/>
</dbReference>
<feature type="region of interest" description="Disordered" evidence="6">
    <location>
        <begin position="544"/>
        <end position="571"/>
    </location>
</feature>
<dbReference type="EMBL" id="CP051143">
    <property type="protein sequence ID" value="QIX01629.1"/>
    <property type="molecule type" value="Genomic_DNA"/>
</dbReference>
<accession>A0A6H0Y459</accession>
<feature type="chain" id="PRO_5026205599" description="Carboxypeptidase" evidence="7">
    <location>
        <begin position="19"/>
        <end position="590"/>
    </location>
</feature>
<proteinExistence type="inferred from homology"/>
<dbReference type="GO" id="GO:0000324">
    <property type="term" value="C:fungal-type vacuole"/>
    <property type="evidence" value="ECO:0007669"/>
    <property type="project" value="TreeGrafter"/>
</dbReference>
<keyword evidence="5" id="KW-0325">Glycoprotein</keyword>
<evidence type="ECO:0000256" key="6">
    <source>
        <dbReference type="SAM" id="MobiDB-lite"/>
    </source>
</evidence>
<evidence type="ECO:0000256" key="7">
    <source>
        <dbReference type="SAM" id="SignalP"/>
    </source>
</evidence>
<evidence type="ECO:0000256" key="3">
    <source>
        <dbReference type="ARBA" id="ARBA00022670"/>
    </source>
</evidence>
<dbReference type="Gene3D" id="3.40.50.1820">
    <property type="entry name" value="alpha/beta hydrolase"/>
    <property type="match status" value="1"/>
</dbReference>
<evidence type="ECO:0000256" key="1">
    <source>
        <dbReference type="ARBA" id="ARBA00009431"/>
    </source>
</evidence>
<organism evidence="8 9">
    <name type="scientific">Peltaster fructicola</name>
    <dbReference type="NCBI Taxonomy" id="286661"/>
    <lineage>
        <taxon>Eukaryota</taxon>
        <taxon>Fungi</taxon>
        <taxon>Dikarya</taxon>
        <taxon>Ascomycota</taxon>
        <taxon>Pezizomycotina</taxon>
        <taxon>Dothideomycetes</taxon>
        <taxon>Dothideomycetes incertae sedis</taxon>
        <taxon>Peltaster</taxon>
    </lineage>
</organism>
<dbReference type="Proteomes" id="UP000503462">
    <property type="component" value="Chromosome 5"/>
</dbReference>
<dbReference type="InterPro" id="IPR001563">
    <property type="entry name" value="Peptidase_S10"/>
</dbReference>
<evidence type="ECO:0008006" key="10">
    <source>
        <dbReference type="Google" id="ProtNLM"/>
    </source>
</evidence>
<keyword evidence="2" id="KW-0121">Carboxypeptidase</keyword>